<organism evidence="1 2">
    <name type="scientific">Panagrolaimus sp. ES5</name>
    <dbReference type="NCBI Taxonomy" id="591445"/>
    <lineage>
        <taxon>Eukaryota</taxon>
        <taxon>Metazoa</taxon>
        <taxon>Ecdysozoa</taxon>
        <taxon>Nematoda</taxon>
        <taxon>Chromadorea</taxon>
        <taxon>Rhabditida</taxon>
        <taxon>Tylenchina</taxon>
        <taxon>Panagrolaimomorpha</taxon>
        <taxon>Panagrolaimoidea</taxon>
        <taxon>Panagrolaimidae</taxon>
        <taxon>Panagrolaimus</taxon>
    </lineage>
</organism>
<dbReference type="WBParaSite" id="ES5_v2.g22228.t1">
    <property type="protein sequence ID" value="ES5_v2.g22228.t1"/>
    <property type="gene ID" value="ES5_v2.g22228"/>
</dbReference>
<accession>A0AC34FXD3</accession>
<proteinExistence type="predicted"/>
<sequence length="116" mass="12646">MPTKRQCILGTNAQGNCIPGHKLTTKKDKNEIAVIFVALIFTAEIAVGQLLWPGQQPMTCGENKIFKQCANKANRCEPSCAVPKPMICTLMCGQGCDCQDGFLRSQNGKCVRPNQC</sequence>
<name>A0AC34FXD3_9BILA</name>
<dbReference type="Proteomes" id="UP000887579">
    <property type="component" value="Unplaced"/>
</dbReference>
<reference evidence="2" key="1">
    <citation type="submission" date="2022-11" db="UniProtKB">
        <authorList>
            <consortium name="WormBaseParasite"/>
        </authorList>
    </citation>
    <scope>IDENTIFICATION</scope>
</reference>
<evidence type="ECO:0000313" key="1">
    <source>
        <dbReference type="Proteomes" id="UP000887579"/>
    </source>
</evidence>
<protein>
    <submittedName>
        <fullName evidence="2">TIL domain-containing protein</fullName>
    </submittedName>
</protein>
<evidence type="ECO:0000313" key="2">
    <source>
        <dbReference type="WBParaSite" id="ES5_v2.g22228.t1"/>
    </source>
</evidence>